<keyword evidence="5" id="KW-1185">Reference proteome</keyword>
<dbReference type="Gene3D" id="3.30.160.60">
    <property type="entry name" value="Classic Zinc Finger"/>
    <property type="match status" value="1"/>
</dbReference>
<reference evidence="4 5" key="1">
    <citation type="submission" date="2020-08" db="EMBL/GenBank/DDBJ databases">
        <title>Plant Genome Project.</title>
        <authorList>
            <person name="Zhang R.-G."/>
        </authorList>
    </citation>
    <scope>NUCLEOTIDE SEQUENCE [LARGE SCALE GENOMIC DNA]</scope>
    <source>
        <tissue evidence="4">Rhizome</tissue>
    </source>
</reference>
<evidence type="ECO:0000256" key="2">
    <source>
        <dbReference type="SAM" id="MobiDB-lite"/>
    </source>
</evidence>
<dbReference type="EMBL" id="JACMSC010000018">
    <property type="protein sequence ID" value="KAG6476989.1"/>
    <property type="molecule type" value="Genomic_DNA"/>
</dbReference>
<gene>
    <name evidence="4" type="ORF">ZIOFF_066239</name>
</gene>
<dbReference type="InterPro" id="IPR053266">
    <property type="entry name" value="Zinc_finger_protein_7"/>
</dbReference>
<feature type="region of interest" description="Disordered" evidence="2">
    <location>
        <begin position="1"/>
        <end position="31"/>
    </location>
</feature>
<evidence type="ECO:0000313" key="4">
    <source>
        <dbReference type="EMBL" id="KAG6476989.1"/>
    </source>
</evidence>
<evidence type="ECO:0000259" key="3">
    <source>
        <dbReference type="PROSITE" id="PS50157"/>
    </source>
</evidence>
<dbReference type="PANTHER" id="PTHR47593">
    <property type="entry name" value="ZINC FINGER PROTEIN 4-LIKE"/>
    <property type="match status" value="1"/>
</dbReference>
<accession>A0A8J5EYE1</accession>
<dbReference type="PROSITE" id="PS00028">
    <property type="entry name" value="ZINC_FINGER_C2H2_1"/>
    <property type="match status" value="1"/>
</dbReference>
<dbReference type="Proteomes" id="UP000734854">
    <property type="component" value="Unassembled WGS sequence"/>
</dbReference>
<evidence type="ECO:0000313" key="5">
    <source>
        <dbReference type="Proteomes" id="UP000734854"/>
    </source>
</evidence>
<dbReference type="AlphaFoldDB" id="A0A8J5EYE1"/>
<evidence type="ECO:0000256" key="1">
    <source>
        <dbReference type="PROSITE-ProRule" id="PRU00042"/>
    </source>
</evidence>
<dbReference type="GO" id="GO:0008270">
    <property type="term" value="F:zinc ion binding"/>
    <property type="evidence" value="ECO:0007669"/>
    <property type="project" value="UniProtKB-KW"/>
</dbReference>
<sequence>MEGKEDSDDQKQAQQAVDPGSRSNFNEERQPWLNLTLGGITSSAAGSSPSAQCKMQSRKMFSCNFCMKKFCSSQALGGHQNAHKRERGVTRRPQQSQKTTIGFPLYASAHKSLPVQSHSVAHEQHAEGGLPTIARCRQMNSDTEATRVPFALDQATLIKASFESALRMIAAELEAQGVEIVNLTKTGIDVDVAPTPTPVVTIIPPSALIKVAPTPLEGDTSMPSALLLELVPPANPDPMLSSESGPLSA</sequence>
<dbReference type="PROSITE" id="PS50157">
    <property type="entry name" value="ZINC_FINGER_C2H2_2"/>
    <property type="match status" value="1"/>
</dbReference>
<feature type="region of interest" description="Disordered" evidence="2">
    <location>
        <begin position="77"/>
        <end position="98"/>
    </location>
</feature>
<protein>
    <recommendedName>
        <fullName evidence="3">C2H2-type domain-containing protein</fullName>
    </recommendedName>
</protein>
<comment type="caution">
    <text evidence="4">The sequence shown here is derived from an EMBL/GenBank/DDBJ whole genome shotgun (WGS) entry which is preliminary data.</text>
</comment>
<proteinExistence type="predicted"/>
<keyword evidence="1" id="KW-0479">Metal-binding</keyword>
<dbReference type="PANTHER" id="PTHR47593:SF8">
    <property type="entry name" value="OS12G0581900 PROTEIN"/>
    <property type="match status" value="1"/>
</dbReference>
<name>A0A8J5EYE1_ZINOF</name>
<feature type="domain" description="C2H2-type" evidence="3">
    <location>
        <begin position="61"/>
        <end position="88"/>
    </location>
</feature>
<keyword evidence="1" id="KW-0863">Zinc-finger</keyword>
<keyword evidence="1" id="KW-0862">Zinc</keyword>
<dbReference type="InterPro" id="IPR036236">
    <property type="entry name" value="Znf_C2H2_sf"/>
</dbReference>
<dbReference type="SUPFAM" id="SSF57667">
    <property type="entry name" value="beta-beta-alpha zinc fingers"/>
    <property type="match status" value="1"/>
</dbReference>
<dbReference type="InterPro" id="IPR013087">
    <property type="entry name" value="Znf_C2H2_type"/>
</dbReference>
<organism evidence="4 5">
    <name type="scientific">Zingiber officinale</name>
    <name type="common">Ginger</name>
    <name type="synonym">Amomum zingiber</name>
    <dbReference type="NCBI Taxonomy" id="94328"/>
    <lineage>
        <taxon>Eukaryota</taxon>
        <taxon>Viridiplantae</taxon>
        <taxon>Streptophyta</taxon>
        <taxon>Embryophyta</taxon>
        <taxon>Tracheophyta</taxon>
        <taxon>Spermatophyta</taxon>
        <taxon>Magnoliopsida</taxon>
        <taxon>Liliopsida</taxon>
        <taxon>Zingiberales</taxon>
        <taxon>Zingiberaceae</taxon>
        <taxon>Zingiber</taxon>
    </lineage>
</organism>